<keyword evidence="1" id="KW-0732">Signal</keyword>
<dbReference type="KEGG" id="ccot:CCAX7_63760"/>
<name>A0A402CX31_9BACT</name>
<dbReference type="EMBL" id="AP025739">
    <property type="protein sequence ID" value="BDI34325.1"/>
    <property type="molecule type" value="Genomic_DNA"/>
</dbReference>
<proteinExistence type="predicted"/>
<dbReference type="InterPro" id="IPR004843">
    <property type="entry name" value="Calcineurin-like_PHP"/>
</dbReference>
<sequence length="294" mass="32813">MHRHLQKVLFGLACAVIGSASVAAPKKTVPLAGSPRAASAKASRFTFVAYGDTRSHPEVHRTIISLIVAQKPEFVLQSGDLVSDGRNPAQWDEFSEITKPLRDAHIAYYPSRGNHDVGSYYQKFVTEPFEAGGNKYYYAFTRHKNHFIVLDEFQDYDPGSAQYQWLEQELIKGQKTAVNTFVLFHESPFSVGPHGPTAEAQRYIHPLFVKYRPRAVFCGHDHLYYRTTRDGVNYLVTGGGGAPLYQPDNASLAIPGDVYVSTYHIIRCEVDGTQLKGTVITPDGKVIDTFIFKP</sequence>
<organism evidence="2 3">
    <name type="scientific">Capsulimonas corticalis</name>
    <dbReference type="NCBI Taxonomy" id="2219043"/>
    <lineage>
        <taxon>Bacteria</taxon>
        <taxon>Bacillati</taxon>
        <taxon>Armatimonadota</taxon>
        <taxon>Armatimonadia</taxon>
        <taxon>Capsulimonadales</taxon>
        <taxon>Capsulimonadaceae</taxon>
        <taxon>Capsulimonas</taxon>
    </lineage>
</organism>
<dbReference type="SUPFAM" id="SSF56300">
    <property type="entry name" value="Metallo-dependent phosphatases"/>
    <property type="match status" value="1"/>
</dbReference>
<dbReference type="Gene3D" id="3.60.21.10">
    <property type="match status" value="1"/>
</dbReference>
<dbReference type="PANTHER" id="PTHR22953:SF153">
    <property type="entry name" value="PURPLE ACID PHOSPHATASE"/>
    <property type="match status" value="1"/>
</dbReference>
<evidence type="ECO:0000256" key="1">
    <source>
        <dbReference type="ARBA" id="ARBA00022729"/>
    </source>
</evidence>
<dbReference type="GO" id="GO:0003993">
    <property type="term" value="F:acid phosphatase activity"/>
    <property type="evidence" value="ECO:0007669"/>
    <property type="project" value="InterPro"/>
</dbReference>
<dbReference type="AlphaFoldDB" id="A0A402CX31"/>
<dbReference type="Proteomes" id="UP000287394">
    <property type="component" value="Chromosome"/>
</dbReference>
<gene>
    <name evidence="2" type="ORF">CCAX7_63760</name>
</gene>
<accession>A0A402CX31</accession>
<dbReference type="Pfam" id="PF00149">
    <property type="entry name" value="Metallophos"/>
    <property type="match status" value="1"/>
</dbReference>
<protein>
    <submittedName>
        <fullName evidence="2">Uncharacterized protein</fullName>
    </submittedName>
</protein>
<evidence type="ECO:0000313" key="3">
    <source>
        <dbReference type="Proteomes" id="UP000287394"/>
    </source>
</evidence>
<keyword evidence="3" id="KW-1185">Reference proteome</keyword>
<dbReference type="InterPro" id="IPR039331">
    <property type="entry name" value="PAPs-like"/>
</dbReference>
<reference evidence="2 3" key="1">
    <citation type="journal article" date="2019" name="Int. J. Syst. Evol. Microbiol.">
        <title>Capsulimonas corticalis gen. nov., sp. nov., an aerobic capsulated bacterium, of a novel bacterial order, Capsulimonadales ord. nov., of the class Armatimonadia of the phylum Armatimonadetes.</title>
        <authorList>
            <person name="Li J."/>
            <person name="Kudo C."/>
            <person name="Tonouchi A."/>
        </authorList>
    </citation>
    <scope>NUCLEOTIDE SEQUENCE [LARGE SCALE GENOMIC DNA]</scope>
    <source>
        <strain evidence="2 3">AX-7</strain>
    </source>
</reference>
<dbReference type="PANTHER" id="PTHR22953">
    <property type="entry name" value="ACID PHOSPHATASE RELATED"/>
    <property type="match status" value="1"/>
</dbReference>
<dbReference type="InterPro" id="IPR029052">
    <property type="entry name" value="Metallo-depent_PP-like"/>
</dbReference>
<evidence type="ECO:0000313" key="2">
    <source>
        <dbReference type="EMBL" id="BDI34325.1"/>
    </source>
</evidence>